<dbReference type="Proteomes" id="UP000224800">
    <property type="component" value="Segment"/>
</dbReference>
<keyword evidence="2" id="KW-1185">Reference proteome</keyword>
<accession>A0A1Q1PWD7</accession>
<sequence length="72" mass="7770">MQVYTNSNGVEYCVVYGVVLRTVGGLGIINISVIKPESLVKGIQAGIFSFHSTLTAKQYVTLANAVKYGFIK</sequence>
<evidence type="ECO:0000313" key="2">
    <source>
        <dbReference type="Proteomes" id="UP000224800"/>
    </source>
</evidence>
<dbReference type="EMBL" id="KY398841">
    <property type="protein sequence ID" value="AQN32403.1"/>
    <property type="molecule type" value="Genomic_DNA"/>
</dbReference>
<gene>
    <name evidence="1" type="ORF">Ec3a_04</name>
</gene>
<protein>
    <submittedName>
        <fullName evidence="1">Putative membrane protein</fullName>
    </submittedName>
</protein>
<evidence type="ECO:0000313" key="1">
    <source>
        <dbReference type="EMBL" id="AQN32403.1"/>
    </source>
</evidence>
<proteinExistence type="predicted"/>
<organism evidence="1 2">
    <name type="scientific">Escherichia phage vB_EcoS_CEB_EC3a</name>
    <dbReference type="NCBI Taxonomy" id="1933774"/>
    <lineage>
        <taxon>Viruses</taxon>
        <taxon>Duplodnaviria</taxon>
        <taxon>Heunggongvirae</taxon>
        <taxon>Uroviricota</taxon>
        <taxon>Caudoviricetes</taxon>
        <taxon>Drexlerviridae</taxon>
        <taxon>Braunvirinae</taxon>
        <taxon>Loudonvirus</taxon>
        <taxon>Loudonvirus EC3a</taxon>
        <taxon>Guelphvirus EC3a</taxon>
    </lineage>
</organism>
<reference evidence="1 2" key="1">
    <citation type="submission" date="2016-12" db="EMBL/GenBank/DDBJ databases">
        <title>Clearing Escherichia coli biofilms with honey-phage combinations.</title>
        <authorList>
            <person name="Oliveira A."/>
            <person name="Ribeiro H."/>
            <person name="Melo L.D.R."/>
            <person name="Henriques A."/>
            <person name="Sillankorva S."/>
        </authorList>
    </citation>
    <scope>NUCLEOTIDE SEQUENCE [LARGE SCALE GENOMIC DNA]</scope>
</reference>
<name>A0A1Q1PWD7_9CAUD</name>